<keyword evidence="1" id="KW-1133">Transmembrane helix</keyword>
<dbReference type="AlphaFoldDB" id="A0A3B0X687"/>
<name>A0A3B0X687_9ZZZZ</name>
<dbReference type="EMBL" id="UOFG01000035">
    <property type="protein sequence ID" value="VAW58407.1"/>
    <property type="molecule type" value="Genomic_DNA"/>
</dbReference>
<accession>A0A3B0X687</accession>
<reference evidence="2" key="1">
    <citation type="submission" date="2018-06" db="EMBL/GenBank/DDBJ databases">
        <authorList>
            <person name="Zhirakovskaya E."/>
        </authorList>
    </citation>
    <scope>NUCLEOTIDE SEQUENCE</scope>
</reference>
<evidence type="ECO:0000313" key="2">
    <source>
        <dbReference type="EMBL" id="VAW58407.1"/>
    </source>
</evidence>
<organism evidence="2">
    <name type="scientific">hydrothermal vent metagenome</name>
    <dbReference type="NCBI Taxonomy" id="652676"/>
    <lineage>
        <taxon>unclassified sequences</taxon>
        <taxon>metagenomes</taxon>
        <taxon>ecological metagenomes</taxon>
    </lineage>
</organism>
<feature type="transmembrane region" description="Helical" evidence="1">
    <location>
        <begin position="27"/>
        <end position="46"/>
    </location>
</feature>
<evidence type="ECO:0000256" key="1">
    <source>
        <dbReference type="SAM" id="Phobius"/>
    </source>
</evidence>
<gene>
    <name evidence="2" type="ORF">MNBD_GAMMA11-3013</name>
</gene>
<proteinExistence type="predicted"/>
<keyword evidence="1" id="KW-0812">Transmembrane</keyword>
<sequence>MSINEQFDYTIEVMSNISDRKLQLKRYARLVLGLFVLSVMNMGIQIPSHAVMLHTMAPGSEYVVQAHQHQAIEHKMDMLSCECPPVLCESVASLGDPLIDSLQMVSFSRLTGFRAIYITAVEDNHHQASTRLSLRDRLYRQSSPPPLRITSILHI</sequence>
<keyword evidence="1" id="KW-0472">Membrane</keyword>
<protein>
    <submittedName>
        <fullName evidence="2">Uncharacterized protein</fullName>
    </submittedName>
</protein>